<evidence type="ECO:0000256" key="2">
    <source>
        <dbReference type="ARBA" id="ARBA00022737"/>
    </source>
</evidence>
<proteinExistence type="predicted"/>
<name>A0A1E4T150_9ASCO</name>
<dbReference type="SMART" id="SM00450">
    <property type="entry name" value="RHOD"/>
    <property type="match status" value="2"/>
</dbReference>
<keyword evidence="1" id="KW-0808">Transferase</keyword>
<evidence type="ECO:0000313" key="5">
    <source>
        <dbReference type="Proteomes" id="UP000094801"/>
    </source>
</evidence>
<protein>
    <recommendedName>
        <fullName evidence="3">Rhodanese domain-containing protein</fullName>
    </recommendedName>
</protein>
<dbReference type="InterPro" id="IPR045078">
    <property type="entry name" value="TST/MPST-like"/>
</dbReference>
<feature type="domain" description="Rhodanese" evidence="3">
    <location>
        <begin position="204"/>
        <end position="320"/>
    </location>
</feature>
<dbReference type="Proteomes" id="UP000094801">
    <property type="component" value="Unassembled WGS sequence"/>
</dbReference>
<dbReference type="GO" id="GO:0005739">
    <property type="term" value="C:mitochondrion"/>
    <property type="evidence" value="ECO:0007669"/>
    <property type="project" value="TreeGrafter"/>
</dbReference>
<dbReference type="InterPro" id="IPR001763">
    <property type="entry name" value="Rhodanese-like_dom"/>
</dbReference>
<dbReference type="Gene3D" id="3.40.250.10">
    <property type="entry name" value="Rhodanese-like domain"/>
    <property type="match status" value="2"/>
</dbReference>
<dbReference type="PANTHER" id="PTHR11364">
    <property type="entry name" value="THIOSULFATE SULFERTANSFERASE"/>
    <property type="match status" value="1"/>
</dbReference>
<dbReference type="CDD" id="cd01449">
    <property type="entry name" value="TST_Repeat_2"/>
    <property type="match status" value="1"/>
</dbReference>
<dbReference type="SUPFAM" id="SSF52821">
    <property type="entry name" value="Rhodanese/Cell cycle control phosphatase"/>
    <property type="match status" value="2"/>
</dbReference>
<dbReference type="FunFam" id="3.40.250.10:FF:000001">
    <property type="entry name" value="Sulfurtransferase"/>
    <property type="match status" value="1"/>
</dbReference>
<sequence>MFKTTSQLISRTSLGRRFLTIIPPAQAVSQLAKHDDSLIPLDASWYMPNVPTSAYHEFMKQRLNSRSVFFDIDNISDKSNPYPHMLPSKELFEKEVGQLGISNESTLLIYDQQGIFSACRAAWMFEIFGHDPAKIQILNTYPAYLQAFSDANLAAKFLTMNISADRTLVSKPSPLDPTVYTAKFQKSKVVLFEELVELVKKDKIGSDYTLIDARSKERFTGEAPEPRPGLSSGHIKGAKNLPFTDLLTENKSFLSSLSINSKVKALDIDGSKPIIVMCGTGVTACVIRSGLQAAGFDGENIAVYDGSWTEWAQRAPELIVKDV</sequence>
<accession>A0A1E4T150</accession>
<feature type="domain" description="Rhodanese" evidence="3">
    <location>
        <begin position="67"/>
        <end position="153"/>
    </location>
</feature>
<dbReference type="EMBL" id="KV453852">
    <property type="protein sequence ID" value="ODV85431.1"/>
    <property type="molecule type" value="Genomic_DNA"/>
</dbReference>
<dbReference type="Pfam" id="PF00581">
    <property type="entry name" value="Rhodanese"/>
    <property type="match status" value="1"/>
</dbReference>
<dbReference type="PANTHER" id="PTHR11364:SF27">
    <property type="entry name" value="SULFURTRANSFERASE"/>
    <property type="match status" value="1"/>
</dbReference>
<evidence type="ECO:0000259" key="3">
    <source>
        <dbReference type="PROSITE" id="PS50206"/>
    </source>
</evidence>
<dbReference type="AlphaFoldDB" id="A0A1E4T150"/>
<evidence type="ECO:0000313" key="4">
    <source>
        <dbReference type="EMBL" id="ODV85431.1"/>
    </source>
</evidence>
<dbReference type="PROSITE" id="PS50206">
    <property type="entry name" value="RHODANESE_3"/>
    <property type="match status" value="2"/>
</dbReference>
<dbReference type="InterPro" id="IPR036873">
    <property type="entry name" value="Rhodanese-like_dom_sf"/>
</dbReference>
<keyword evidence="2" id="KW-0677">Repeat</keyword>
<gene>
    <name evidence="4" type="ORF">CANARDRAFT_7545</name>
</gene>
<dbReference type="OrthoDB" id="270167at2759"/>
<dbReference type="STRING" id="983967.A0A1E4T150"/>
<evidence type="ECO:0000256" key="1">
    <source>
        <dbReference type="ARBA" id="ARBA00022679"/>
    </source>
</evidence>
<dbReference type="GO" id="GO:0004792">
    <property type="term" value="F:thiosulfate-cyanide sulfurtransferase activity"/>
    <property type="evidence" value="ECO:0007669"/>
    <property type="project" value="TreeGrafter"/>
</dbReference>
<keyword evidence="5" id="KW-1185">Reference proteome</keyword>
<dbReference type="CDD" id="cd01448">
    <property type="entry name" value="TST_Repeat_1"/>
    <property type="match status" value="1"/>
</dbReference>
<reference evidence="5" key="1">
    <citation type="submission" date="2016-04" db="EMBL/GenBank/DDBJ databases">
        <title>Comparative genomics of biotechnologically important yeasts.</title>
        <authorList>
            <consortium name="DOE Joint Genome Institute"/>
            <person name="Riley R."/>
            <person name="Haridas S."/>
            <person name="Wolfe K.H."/>
            <person name="Lopes M.R."/>
            <person name="Hittinger C.T."/>
            <person name="Goker M."/>
            <person name="Salamov A."/>
            <person name="Wisecaver J."/>
            <person name="Long T.M."/>
            <person name="Aerts A.L."/>
            <person name="Barry K."/>
            <person name="Choi C."/>
            <person name="Clum A."/>
            <person name="Coughlan A.Y."/>
            <person name="Deshpande S."/>
            <person name="Douglass A.P."/>
            <person name="Hanson S.J."/>
            <person name="Klenk H.-P."/>
            <person name="Labutti K."/>
            <person name="Lapidus A."/>
            <person name="Lindquist E."/>
            <person name="Lipzen A."/>
            <person name="Meier-Kolthoff J.P."/>
            <person name="Ohm R.A."/>
            <person name="Otillar R.P."/>
            <person name="Pangilinan J."/>
            <person name="Peng Y."/>
            <person name="Rokas A."/>
            <person name="Rosa C.A."/>
            <person name="Scheuner C."/>
            <person name="Sibirny A.A."/>
            <person name="Slot J.C."/>
            <person name="Stielow J.B."/>
            <person name="Sun H."/>
            <person name="Kurtzman C.P."/>
            <person name="Blackwell M."/>
            <person name="Grigoriev I.V."/>
            <person name="Jeffries T.W."/>
        </authorList>
    </citation>
    <scope>NUCLEOTIDE SEQUENCE [LARGE SCALE GENOMIC DNA]</scope>
    <source>
        <strain evidence="5">NRRL YB-2248</strain>
    </source>
</reference>
<organism evidence="4 5">
    <name type="scientific">[Candida] arabinofermentans NRRL YB-2248</name>
    <dbReference type="NCBI Taxonomy" id="983967"/>
    <lineage>
        <taxon>Eukaryota</taxon>
        <taxon>Fungi</taxon>
        <taxon>Dikarya</taxon>
        <taxon>Ascomycota</taxon>
        <taxon>Saccharomycotina</taxon>
        <taxon>Pichiomycetes</taxon>
        <taxon>Pichiales</taxon>
        <taxon>Pichiaceae</taxon>
        <taxon>Ogataea</taxon>
        <taxon>Ogataea/Candida clade</taxon>
    </lineage>
</organism>